<dbReference type="Gene3D" id="3.40.50.300">
    <property type="entry name" value="P-loop containing nucleotide triphosphate hydrolases"/>
    <property type="match status" value="1"/>
</dbReference>
<dbReference type="NCBIfam" id="NF010167">
    <property type="entry name" value="PRK13648.1"/>
    <property type="match status" value="1"/>
</dbReference>
<keyword evidence="7" id="KW-1278">Translocase</keyword>
<dbReference type="GO" id="GO:0016887">
    <property type="term" value="F:ATP hydrolysis activity"/>
    <property type="evidence" value="ECO:0007669"/>
    <property type="project" value="InterPro"/>
</dbReference>
<dbReference type="Proteomes" id="UP000297014">
    <property type="component" value="Unassembled WGS sequence"/>
</dbReference>
<keyword evidence="13" id="KW-1185">Reference proteome</keyword>
<dbReference type="PANTHER" id="PTHR43553">
    <property type="entry name" value="HEAVY METAL TRANSPORTER"/>
    <property type="match status" value="1"/>
</dbReference>
<dbReference type="OrthoDB" id="9784332at2"/>
<organism evidence="11 13">
    <name type="scientific">Alkalihalobacillus alcalophilus ATCC 27647 = CGMCC 1.3604</name>
    <dbReference type="NCBI Taxonomy" id="1218173"/>
    <lineage>
        <taxon>Bacteria</taxon>
        <taxon>Bacillati</taxon>
        <taxon>Bacillota</taxon>
        <taxon>Bacilli</taxon>
        <taxon>Bacillales</taxon>
        <taxon>Bacillaceae</taxon>
        <taxon>Alkalihalobacillus</taxon>
    </lineage>
</organism>
<evidence type="ECO:0000256" key="4">
    <source>
        <dbReference type="ARBA" id="ARBA00022475"/>
    </source>
</evidence>
<dbReference type="GO" id="GO:0042626">
    <property type="term" value="F:ATPase-coupled transmembrane transporter activity"/>
    <property type="evidence" value="ECO:0007669"/>
    <property type="project" value="TreeGrafter"/>
</dbReference>
<dbReference type="InterPro" id="IPR003593">
    <property type="entry name" value="AAA+_ATPase"/>
</dbReference>
<dbReference type="Proteomes" id="UP000002754">
    <property type="component" value="Unassembled WGS sequence"/>
</dbReference>
<dbReference type="EMBL" id="JALP01000191">
    <property type="protein sequence ID" value="THG89883.1"/>
    <property type="molecule type" value="Genomic_DNA"/>
</dbReference>
<dbReference type="GO" id="GO:0005524">
    <property type="term" value="F:ATP binding"/>
    <property type="evidence" value="ECO:0007669"/>
    <property type="project" value="UniProtKB-KW"/>
</dbReference>
<comment type="similarity">
    <text evidence="2">Belongs to the ABC transporter superfamily.</text>
</comment>
<dbReference type="GO" id="GO:0015087">
    <property type="term" value="F:cobalt ion transmembrane transporter activity"/>
    <property type="evidence" value="ECO:0007669"/>
    <property type="project" value="UniProtKB-ARBA"/>
</dbReference>
<feature type="domain" description="ABC transporter" evidence="9">
    <location>
        <begin position="5"/>
        <end position="239"/>
    </location>
</feature>
<keyword evidence="3" id="KW-0813">Transport</keyword>
<dbReference type="AlphaFoldDB" id="J8TRX8"/>
<dbReference type="InterPro" id="IPR030947">
    <property type="entry name" value="EcfA_1"/>
</dbReference>
<dbReference type="PROSITE" id="PS00211">
    <property type="entry name" value="ABC_TRANSPORTER_1"/>
    <property type="match status" value="1"/>
</dbReference>
<dbReference type="InterPro" id="IPR027417">
    <property type="entry name" value="P-loop_NTPase"/>
</dbReference>
<keyword evidence="5" id="KW-0547">Nucleotide-binding</keyword>
<dbReference type="InterPro" id="IPR017871">
    <property type="entry name" value="ABC_transporter-like_CS"/>
</dbReference>
<evidence type="ECO:0000256" key="8">
    <source>
        <dbReference type="ARBA" id="ARBA00023136"/>
    </source>
</evidence>
<protein>
    <submittedName>
        <fullName evidence="12">Cobalt ABC transporter ATP-binding protein</fullName>
    </submittedName>
    <submittedName>
        <fullName evidence="10">Cobalt ion transporter</fullName>
    </submittedName>
    <submittedName>
        <fullName evidence="11">Cobalt transporter ATP-binding subunit</fullName>
    </submittedName>
</protein>
<dbReference type="SUPFAM" id="SSF52540">
    <property type="entry name" value="P-loop containing nucleoside triphosphate hydrolases"/>
    <property type="match status" value="1"/>
</dbReference>
<reference evidence="12 14" key="3">
    <citation type="submission" date="2014-01" db="EMBL/GenBank/DDBJ databases">
        <title>Draft genome sequencing of Bacillus alcalophilus CGMCC 1.3604.</title>
        <authorList>
            <person name="Yang J."/>
            <person name="Diao L."/>
            <person name="Yang S."/>
        </authorList>
    </citation>
    <scope>NUCLEOTIDE SEQUENCE [LARGE SCALE GENOMIC DNA]</scope>
    <source>
        <strain evidence="12 14">CGMCC 1.3604</strain>
    </source>
</reference>
<proteinExistence type="inferred from homology"/>
<comment type="subcellular location">
    <subcellularLocation>
        <location evidence="1">Cell membrane</location>
        <topology evidence="1">Peripheral membrane protein</topology>
    </subcellularLocation>
</comment>
<name>J8TRX8_ALKAL</name>
<dbReference type="InterPro" id="IPR003439">
    <property type="entry name" value="ABC_transporter-like_ATP-bd"/>
</dbReference>
<keyword evidence="4" id="KW-1003">Cell membrane</keyword>
<evidence type="ECO:0000256" key="3">
    <source>
        <dbReference type="ARBA" id="ARBA00022448"/>
    </source>
</evidence>
<dbReference type="EMBL" id="ALPT02000012">
    <property type="protein sequence ID" value="KGA98287.1"/>
    <property type="molecule type" value="Genomic_DNA"/>
</dbReference>
<sequence length="278" mass="31045">MNHLILFDNVTYQYDGSEETAINELSLSVEAKEWVAIVGRNGSGKSTLGRLMNGLNQPTEGAILIDGLQTSNSNDLRVIRQKVGMIFQNPEHQFVATTVRDDIAFGLENQGLSREIMVKRIAHYAKLIGVHELMDMEPHRLSGGQKQRVAICGVLALEPEVLIFDEATSMLDPNGREEVLEIMRMLNEQGITIISITHDMKEAAEAERMIVLDKGKIIADKSPLALFQDKNIVQKAGLRVPFIVALQEKLQSYDRSVNPPVLTEEELIEALWTLSLNK</sequence>
<gene>
    <name evidence="11" type="primary">cbiO</name>
    <name evidence="12" type="ORF">AJ85_14425</name>
    <name evidence="10" type="ORF">BalcAV2171</name>
    <name evidence="11" type="ORF">BALCAV_0205080</name>
</gene>
<keyword evidence="6 11" id="KW-0067">ATP-binding</keyword>
<dbReference type="GO" id="GO:0043190">
    <property type="term" value="C:ATP-binding cassette (ABC) transporter complex"/>
    <property type="evidence" value="ECO:0007669"/>
    <property type="project" value="TreeGrafter"/>
</dbReference>
<dbReference type="eggNOG" id="COG1122">
    <property type="taxonomic scope" value="Bacteria"/>
</dbReference>
<dbReference type="CDD" id="cd03225">
    <property type="entry name" value="ABC_cobalt_CbiO_domain1"/>
    <property type="match status" value="1"/>
</dbReference>
<dbReference type="FunFam" id="3.40.50.300:FF:000224">
    <property type="entry name" value="Energy-coupling factor transporter ATP-binding protein EcfA"/>
    <property type="match status" value="1"/>
</dbReference>
<reference evidence="10" key="1">
    <citation type="submission" date="2012-07" db="EMBL/GenBank/DDBJ databases">
        <title>A Draft Genome for Bacillus alcalophilus strain ATCC 27647.</title>
        <authorList>
            <person name="Attie O."/>
            <person name="Jayaprakash A."/>
            <person name="Sachidanandam R."/>
            <person name="Shah H."/>
            <person name="Paulsen I."/>
            <person name="Morino M."/>
            <person name="Ito M."/>
            <person name="Krulwich T."/>
        </authorList>
    </citation>
    <scope>NUCLEOTIDE SEQUENCE</scope>
    <source>
        <strain evidence="10">ATCC 27647</strain>
    </source>
</reference>
<evidence type="ECO:0000313" key="14">
    <source>
        <dbReference type="Proteomes" id="UP000297014"/>
    </source>
</evidence>
<evidence type="ECO:0000256" key="6">
    <source>
        <dbReference type="ARBA" id="ARBA00022840"/>
    </source>
</evidence>
<reference evidence="11 13" key="2">
    <citation type="journal article" date="2014" name="Genome Announc.">
        <title>Draft Genome Sequence of Bacillus alcalophilus AV1934, a Classic Alkaliphile Isolated from Human Feces in 1934.</title>
        <authorList>
            <person name="Attie O."/>
            <person name="Jayaprakash A."/>
            <person name="Shah H."/>
            <person name="Paulsen I.T."/>
            <person name="Morino M."/>
            <person name="Takahashi Y."/>
            <person name="Narumi I."/>
            <person name="Sachidanandam R."/>
            <person name="Satoh K."/>
            <person name="Ito M."/>
            <person name="Krulwich T.A."/>
        </authorList>
    </citation>
    <scope>NUCLEOTIDE SEQUENCE [LARGE SCALE GENOMIC DNA]</scope>
    <source>
        <strain evidence="11 13">AV1934</strain>
    </source>
</reference>
<evidence type="ECO:0000259" key="9">
    <source>
        <dbReference type="PROSITE" id="PS50893"/>
    </source>
</evidence>
<dbReference type="SMART" id="SM00382">
    <property type="entry name" value="AAA"/>
    <property type="match status" value="1"/>
</dbReference>
<evidence type="ECO:0000256" key="5">
    <source>
        <dbReference type="ARBA" id="ARBA00022741"/>
    </source>
</evidence>
<keyword evidence="8" id="KW-0472">Membrane</keyword>
<evidence type="ECO:0000256" key="1">
    <source>
        <dbReference type="ARBA" id="ARBA00004202"/>
    </source>
</evidence>
<evidence type="ECO:0000313" key="10">
    <source>
        <dbReference type="EMBL" id="AFV25799.1"/>
    </source>
</evidence>
<dbReference type="PROSITE" id="PS50893">
    <property type="entry name" value="ABC_TRANSPORTER_2"/>
    <property type="match status" value="1"/>
</dbReference>
<dbReference type="STRING" id="1218173.BALCAV_0205080"/>
<accession>J8TRX8</accession>
<dbReference type="PANTHER" id="PTHR43553:SF24">
    <property type="entry name" value="ENERGY-COUPLING FACTOR TRANSPORTER ATP-BINDING PROTEIN ECFA1"/>
    <property type="match status" value="1"/>
</dbReference>
<dbReference type="NCBIfam" id="TIGR04520">
    <property type="entry name" value="ECF_ATPase_1"/>
    <property type="match status" value="1"/>
</dbReference>
<evidence type="ECO:0000313" key="11">
    <source>
        <dbReference type="EMBL" id="KGA98287.1"/>
    </source>
</evidence>
<evidence type="ECO:0000313" key="13">
    <source>
        <dbReference type="Proteomes" id="UP000002754"/>
    </source>
</evidence>
<dbReference type="RefSeq" id="WP_003322643.1">
    <property type="nucleotide sequence ID" value="NZ_ALPT02000012.1"/>
</dbReference>
<dbReference type="InterPro" id="IPR015856">
    <property type="entry name" value="ABC_transpr_CbiO/EcfA_su"/>
</dbReference>
<evidence type="ECO:0000256" key="2">
    <source>
        <dbReference type="ARBA" id="ARBA00005417"/>
    </source>
</evidence>
<evidence type="ECO:0000313" key="12">
    <source>
        <dbReference type="EMBL" id="THG89883.1"/>
    </source>
</evidence>
<dbReference type="Pfam" id="PF00005">
    <property type="entry name" value="ABC_tran"/>
    <property type="match status" value="1"/>
</dbReference>
<dbReference type="InterPro" id="IPR050095">
    <property type="entry name" value="ECF_ABC_transporter_ATP-bd"/>
</dbReference>
<evidence type="ECO:0000256" key="7">
    <source>
        <dbReference type="ARBA" id="ARBA00022967"/>
    </source>
</evidence>
<dbReference type="EMBL" id="JX399376">
    <property type="protein sequence ID" value="AFV25799.1"/>
    <property type="molecule type" value="Genomic_DNA"/>
</dbReference>